<sequence length="91" mass="10321">MRSPPLSPPYEDVRRRAPARFWSVSIVFLHDPGDRRGRILHRESGRSQAIVTERPVLESVRSGPCTDRTCEDHGYVAFRSVSAYGRNHDGS</sequence>
<comment type="caution">
    <text evidence="1">The sequence shown here is derived from an EMBL/GenBank/DDBJ whole genome shotgun (WGS) entry which is preliminary data.</text>
</comment>
<evidence type="ECO:0000313" key="2">
    <source>
        <dbReference type="Proteomes" id="UP000632849"/>
    </source>
</evidence>
<dbReference type="EMBL" id="BNBE01000003">
    <property type="protein sequence ID" value="GHG15933.1"/>
    <property type="molecule type" value="Genomic_DNA"/>
</dbReference>
<keyword evidence="2" id="KW-1185">Reference proteome</keyword>
<organism evidence="1 2">
    <name type="scientific">Streptomyces filamentosus</name>
    <name type="common">Streptomyces roseosporus</name>
    <dbReference type="NCBI Taxonomy" id="67294"/>
    <lineage>
        <taxon>Bacteria</taxon>
        <taxon>Bacillati</taxon>
        <taxon>Actinomycetota</taxon>
        <taxon>Actinomycetes</taxon>
        <taxon>Kitasatosporales</taxon>
        <taxon>Streptomycetaceae</taxon>
        <taxon>Streptomyces</taxon>
    </lineage>
</organism>
<reference evidence="1" key="2">
    <citation type="submission" date="2020-09" db="EMBL/GenBank/DDBJ databases">
        <authorList>
            <person name="Sun Q."/>
            <person name="Ohkuma M."/>
        </authorList>
    </citation>
    <scope>NUCLEOTIDE SEQUENCE</scope>
    <source>
        <strain evidence="1">JCM 4122</strain>
    </source>
</reference>
<protein>
    <submittedName>
        <fullName evidence="1">Uncharacterized protein</fullName>
    </submittedName>
</protein>
<gene>
    <name evidence="1" type="ORF">GCM10017667_57030</name>
</gene>
<reference evidence="1" key="1">
    <citation type="journal article" date="2014" name="Int. J. Syst. Evol. Microbiol.">
        <title>Complete genome sequence of Corynebacterium casei LMG S-19264T (=DSM 44701T), isolated from a smear-ripened cheese.</title>
        <authorList>
            <consortium name="US DOE Joint Genome Institute (JGI-PGF)"/>
            <person name="Walter F."/>
            <person name="Albersmeier A."/>
            <person name="Kalinowski J."/>
            <person name="Ruckert C."/>
        </authorList>
    </citation>
    <scope>NUCLEOTIDE SEQUENCE</scope>
    <source>
        <strain evidence="1">JCM 4122</strain>
    </source>
</reference>
<evidence type="ECO:0000313" key="1">
    <source>
        <dbReference type="EMBL" id="GHG15933.1"/>
    </source>
</evidence>
<dbReference type="Proteomes" id="UP000632849">
    <property type="component" value="Unassembled WGS sequence"/>
</dbReference>
<dbReference type="AlphaFoldDB" id="A0A919BT46"/>
<proteinExistence type="predicted"/>
<name>A0A919BT46_STRFL</name>
<accession>A0A919BT46</accession>